<dbReference type="CDD" id="cd00009">
    <property type="entry name" value="AAA"/>
    <property type="match status" value="1"/>
</dbReference>
<name>A0A7I9VRF3_9BACT</name>
<comment type="caution">
    <text evidence="11">The sequence shown here is derived from an EMBL/GenBank/DDBJ whole genome shotgun (WGS) entry which is preliminary data.</text>
</comment>
<dbReference type="PANTHER" id="PTHR32071:SF117">
    <property type="entry name" value="PTS-DEPENDENT DIHYDROXYACETONE KINASE OPERON REGULATORY PROTEIN-RELATED"/>
    <property type="match status" value="1"/>
</dbReference>
<evidence type="ECO:0000259" key="10">
    <source>
        <dbReference type="PROSITE" id="PS50110"/>
    </source>
</evidence>
<dbReference type="Pfam" id="PF25601">
    <property type="entry name" value="AAA_lid_14"/>
    <property type="match status" value="1"/>
</dbReference>
<dbReference type="Gene3D" id="3.40.50.300">
    <property type="entry name" value="P-loop containing nucleotide triphosphate hydrolases"/>
    <property type="match status" value="1"/>
</dbReference>
<gene>
    <name evidence="11" type="ORF">AMYX_37550</name>
</gene>
<dbReference type="Gene3D" id="1.10.8.60">
    <property type="match status" value="1"/>
</dbReference>
<keyword evidence="5" id="KW-0805">Transcription regulation</keyword>
<dbReference type="Gene3D" id="1.10.10.60">
    <property type="entry name" value="Homeodomain-like"/>
    <property type="match status" value="1"/>
</dbReference>
<dbReference type="Proteomes" id="UP000503640">
    <property type="component" value="Unassembled WGS sequence"/>
</dbReference>
<dbReference type="InterPro" id="IPR009057">
    <property type="entry name" value="Homeodomain-like_sf"/>
</dbReference>
<dbReference type="SUPFAM" id="SSF46689">
    <property type="entry name" value="Homeodomain-like"/>
    <property type="match status" value="1"/>
</dbReference>
<evidence type="ECO:0000256" key="8">
    <source>
        <dbReference type="PROSITE-ProRule" id="PRU00169"/>
    </source>
</evidence>
<dbReference type="InterPro" id="IPR027417">
    <property type="entry name" value="P-loop_NTPase"/>
</dbReference>
<dbReference type="InterPro" id="IPR001789">
    <property type="entry name" value="Sig_transdc_resp-reg_receiver"/>
</dbReference>
<evidence type="ECO:0000256" key="2">
    <source>
        <dbReference type="ARBA" id="ARBA00022741"/>
    </source>
</evidence>
<dbReference type="FunFam" id="3.40.50.300:FF:000006">
    <property type="entry name" value="DNA-binding transcriptional regulator NtrC"/>
    <property type="match status" value="1"/>
</dbReference>
<reference evidence="12" key="1">
    <citation type="journal article" date="2020" name="Appl. Environ. Microbiol.">
        <title>Diazotrophic Anaeromyxobacter Isolates from Soils.</title>
        <authorList>
            <person name="Masuda Y."/>
            <person name="Yamanaka H."/>
            <person name="Xu Z.X."/>
            <person name="Shiratori Y."/>
            <person name="Aono T."/>
            <person name="Amachi S."/>
            <person name="Senoo K."/>
            <person name="Itoh H."/>
        </authorList>
    </citation>
    <scope>NUCLEOTIDE SEQUENCE [LARGE SCALE GENOMIC DNA]</scope>
    <source>
        <strain evidence="12">R267</strain>
    </source>
</reference>
<dbReference type="GO" id="GO:0043565">
    <property type="term" value="F:sequence-specific DNA binding"/>
    <property type="evidence" value="ECO:0007669"/>
    <property type="project" value="InterPro"/>
</dbReference>
<dbReference type="Pfam" id="PF02954">
    <property type="entry name" value="HTH_8"/>
    <property type="match status" value="1"/>
</dbReference>
<evidence type="ECO:0000313" key="11">
    <source>
        <dbReference type="EMBL" id="GEJ59014.1"/>
    </source>
</evidence>
<organism evidence="11 12">
    <name type="scientific">Anaeromyxobacter diazotrophicus</name>
    <dbReference type="NCBI Taxonomy" id="2590199"/>
    <lineage>
        <taxon>Bacteria</taxon>
        <taxon>Pseudomonadati</taxon>
        <taxon>Myxococcota</taxon>
        <taxon>Myxococcia</taxon>
        <taxon>Myxococcales</taxon>
        <taxon>Cystobacterineae</taxon>
        <taxon>Anaeromyxobacteraceae</taxon>
        <taxon>Anaeromyxobacter</taxon>
    </lineage>
</organism>
<evidence type="ECO:0000313" key="12">
    <source>
        <dbReference type="Proteomes" id="UP000503640"/>
    </source>
</evidence>
<dbReference type="Pfam" id="PF00158">
    <property type="entry name" value="Sigma54_activat"/>
    <property type="match status" value="1"/>
</dbReference>
<dbReference type="InterPro" id="IPR011006">
    <property type="entry name" value="CheY-like_superfamily"/>
</dbReference>
<dbReference type="PROSITE" id="PS00676">
    <property type="entry name" value="SIGMA54_INTERACT_2"/>
    <property type="match status" value="1"/>
</dbReference>
<keyword evidence="7" id="KW-0804">Transcription</keyword>
<dbReference type="PRINTS" id="PR01590">
    <property type="entry name" value="HTHFIS"/>
</dbReference>
<dbReference type="Gene3D" id="3.40.50.2300">
    <property type="match status" value="1"/>
</dbReference>
<dbReference type="PROSITE" id="PS00675">
    <property type="entry name" value="SIGMA54_INTERACT_1"/>
    <property type="match status" value="1"/>
</dbReference>
<evidence type="ECO:0000259" key="9">
    <source>
        <dbReference type="PROSITE" id="PS50045"/>
    </source>
</evidence>
<dbReference type="InterPro" id="IPR025944">
    <property type="entry name" value="Sigma_54_int_dom_CS"/>
</dbReference>
<dbReference type="SUPFAM" id="SSF52540">
    <property type="entry name" value="P-loop containing nucleoside triphosphate hydrolases"/>
    <property type="match status" value="1"/>
</dbReference>
<proteinExistence type="predicted"/>
<dbReference type="InterPro" id="IPR002197">
    <property type="entry name" value="HTH_Fis"/>
</dbReference>
<dbReference type="InterPro" id="IPR025662">
    <property type="entry name" value="Sigma_54_int_dom_ATP-bd_1"/>
</dbReference>
<keyword evidence="3" id="KW-0067">ATP-binding</keyword>
<dbReference type="InterPro" id="IPR002078">
    <property type="entry name" value="Sigma_54_int"/>
</dbReference>
<keyword evidence="2" id="KW-0547">Nucleotide-binding</keyword>
<dbReference type="RefSeq" id="WP_176068119.1">
    <property type="nucleotide sequence ID" value="NZ_BJTG01000010.1"/>
</dbReference>
<sequence length="450" mass="48303">MTPRVLVVDDDPGLRYTLREILSGEGIEVEEAADGAEALARFEASPFPLVVTDLRMPGLDGLELTRRLAARSPPPRVVVVTAHGSERQAVEAMKAGAWDYFRKPFENDELLAVVRRALEAAHLVEENARLTGALALSGSLVFASPAMARLAELVARVGPRDVTVLIEGESGTGKERVAEALWRASRRADRPLVRFNCAALSPELAEAELFGHARGAFTGAVRARAGLFGEADGGTLLLDEIGDLAPAAQAKLLRVLQDGEVRAVGEDRARRVDVRVLAATHRDLRAQVARGAFREDLLYRLDVVKLHLPPLRERPEDIPLLARHFLALFSARFGVQCPPPGPELLARLAAHPWPGNVRELEHALESLVALSPEGELDLALVPAAGGGAPAAPPLGLKQRVEAYERGLLVDALREAGGRRAEAARALGISRVTLHDKLRKYALGPDGDGGG</sequence>
<evidence type="ECO:0000256" key="4">
    <source>
        <dbReference type="ARBA" id="ARBA00023012"/>
    </source>
</evidence>
<dbReference type="InterPro" id="IPR025943">
    <property type="entry name" value="Sigma_54_int_dom_ATP-bd_2"/>
</dbReference>
<dbReference type="EMBL" id="BJTG01000010">
    <property type="protein sequence ID" value="GEJ59014.1"/>
    <property type="molecule type" value="Genomic_DNA"/>
</dbReference>
<dbReference type="PROSITE" id="PS00688">
    <property type="entry name" value="SIGMA54_INTERACT_3"/>
    <property type="match status" value="1"/>
</dbReference>
<dbReference type="AlphaFoldDB" id="A0A7I9VRF3"/>
<dbReference type="PROSITE" id="PS50045">
    <property type="entry name" value="SIGMA54_INTERACT_4"/>
    <property type="match status" value="1"/>
</dbReference>
<dbReference type="SMART" id="SM00382">
    <property type="entry name" value="AAA"/>
    <property type="match status" value="1"/>
</dbReference>
<feature type="domain" description="Response regulatory" evidence="10">
    <location>
        <begin position="4"/>
        <end position="118"/>
    </location>
</feature>
<dbReference type="Pfam" id="PF00072">
    <property type="entry name" value="Response_reg"/>
    <property type="match status" value="1"/>
</dbReference>
<dbReference type="GO" id="GO:0005524">
    <property type="term" value="F:ATP binding"/>
    <property type="evidence" value="ECO:0007669"/>
    <property type="project" value="UniProtKB-KW"/>
</dbReference>
<evidence type="ECO:0000256" key="1">
    <source>
        <dbReference type="ARBA" id="ARBA00022553"/>
    </source>
</evidence>
<keyword evidence="6" id="KW-0238">DNA-binding</keyword>
<evidence type="ECO:0000256" key="5">
    <source>
        <dbReference type="ARBA" id="ARBA00023015"/>
    </source>
</evidence>
<feature type="domain" description="Sigma-54 factor interaction" evidence="9">
    <location>
        <begin position="140"/>
        <end position="369"/>
    </location>
</feature>
<accession>A0A7I9VRF3</accession>
<keyword evidence="12" id="KW-1185">Reference proteome</keyword>
<protein>
    <submittedName>
        <fullName evidence="11">Acetoacetate metabolism regulatory protein AtoC</fullName>
    </submittedName>
</protein>
<keyword evidence="1 8" id="KW-0597">Phosphoprotein</keyword>
<dbReference type="SMART" id="SM00448">
    <property type="entry name" value="REC"/>
    <property type="match status" value="1"/>
</dbReference>
<dbReference type="InterPro" id="IPR058031">
    <property type="entry name" value="AAA_lid_NorR"/>
</dbReference>
<dbReference type="GO" id="GO:0006355">
    <property type="term" value="P:regulation of DNA-templated transcription"/>
    <property type="evidence" value="ECO:0007669"/>
    <property type="project" value="InterPro"/>
</dbReference>
<dbReference type="PROSITE" id="PS50110">
    <property type="entry name" value="RESPONSE_REGULATORY"/>
    <property type="match status" value="1"/>
</dbReference>
<dbReference type="PANTHER" id="PTHR32071">
    <property type="entry name" value="TRANSCRIPTIONAL REGULATORY PROTEIN"/>
    <property type="match status" value="1"/>
</dbReference>
<evidence type="ECO:0000256" key="3">
    <source>
        <dbReference type="ARBA" id="ARBA00022840"/>
    </source>
</evidence>
<dbReference type="SUPFAM" id="SSF52172">
    <property type="entry name" value="CheY-like"/>
    <property type="match status" value="1"/>
</dbReference>
<evidence type="ECO:0000256" key="7">
    <source>
        <dbReference type="ARBA" id="ARBA00023163"/>
    </source>
</evidence>
<dbReference type="InterPro" id="IPR003593">
    <property type="entry name" value="AAA+_ATPase"/>
</dbReference>
<keyword evidence="4" id="KW-0902">Two-component regulatory system</keyword>
<dbReference type="FunFam" id="3.40.50.2300:FF:000018">
    <property type="entry name" value="DNA-binding transcriptional regulator NtrC"/>
    <property type="match status" value="1"/>
</dbReference>
<evidence type="ECO:0000256" key="6">
    <source>
        <dbReference type="ARBA" id="ARBA00023125"/>
    </source>
</evidence>
<dbReference type="GO" id="GO:0000160">
    <property type="term" value="P:phosphorelay signal transduction system"/>
    <property type="evidence" value="ECO:0007669"/>
    <property type="project" value="UniProtKB-KW"/>
</dbReference>
<feature type="modified residue" description="4-aspartylphosphate" evidence="8">
    <location>
        <position position="53"/>
    </location>
</feature>